<sequence length="95" mass="11287">MKLNAKWRLHMHSYVFIHIISWPHFLSTKFRIVESKSHSLRKPRSVRFRINEGETRNRSVPSFFNSRPISLFGMDRNPVQNTCTLIKLLQTCSTQ</sequence>
<evidence type="ECO:0000313" key="2">
    <source>
        <dbReference type="Proteomes" id="UP001189624"/>
    </source>
</evidence>
<proteinExistence type="predicted"/>
<accession>A0AA86T0S4</accession>
<reference evidence="1" key="1">
    <citation type="submission" date="2023-10" db="EMBL/GenBank/DDBJ databases">
        <authorList>
            <person name="Domelevo Entfellner J.-B."/>
        </authorList>
    </citation>
    <scope>NUCLEOTIDE SEQUENCE</scope>
</reference>
<keyword evidence="2" id="KW-1185">Reference proteome</keyword>
<name>A0AA86T0S4_9FABA</name>
<protein>
    <submittedName>
        <fullName evidence="1">Uncharacterized protein</fullName>
    </submittedName>
</protein>
<dbReference type="EMBL" id="OY731405">
    <property type="protein sequence ID" value="CAJ1972030.1"/>
    <property type="molecule type" value="Genomic_DNA"/>
</dbReference>
<dbReference type="AlphaFoldDB" id="A0AA86T0S4"/>
<gene>
    <name evidence="1" type="ORF">AYBTSS11_LOCUS24042</name>
</gene>
<evidence type="ECO:0000313" key="1">
    <source>
        <dbReference type="EMBL" id="CAJ1972030.1"/>
    </source>
</evidence>
<dbReference type="Proteomes" id="UP001189624">
    <property type="component" value="Chromosome 8"/>
</dbReference>
<dbReference type="Gramene" id="rna-AYBTSS11_LOCUS24042">
    <property type="protein sequence ID" value="CAJ1972030.1"/>
    <property type="gene ID" value="gene-AYBTSS11_LOCUS24042"/>
</dbReference>
<organism evidence="1 2">
    <name type="scientific">Sphenostylis stenocarpa</name>
    <dbReference type="NCBI Taxonomy" id="92480"/>
    <lineage>
        <taxon>Eukaryota</taxon>
        <taxon>Viridiplantae</taxon>
        <taxon>Streptophyta</taxon>
        <taxon>Embryophyta</taxon>
        <taxon>Tracheophyta</taxon>
        <taxon>Spermatophyta</taxon>
        <taxon>Magnoliopsida</taxon>
        <taxon>eudicotyledons</taxon>
        <taxon>Gunneridae</taxon>
        <taxon>Pentapetalae</taxon>
        <taxon>rosids</taxon>
        <taxon>fabids</taxon>
        <taxon>Fabales</taxon>
        <taxon>Fabaceae</taxon>
        <taxon>Papilionoideae</taxon>
        <taxon>50 kb inversion clade</taxon>
        <taxon>NPAAA clade</taxon>
        <taxon>indigoferoid/millettioid clade</taxon>
        <taxon>Phaseoleae</taxon>
        <taxon>Sphenostylis</taxon>
    </lineage>
</organism>